<dbReference type="EC" id="2.4.1.21" evidence="4"/>
<dbReference type="InterPro" id="IPR011875">
    <property type="entry name" value="M1P_synthase"/>
</dbReference>
<dbReference type="GO" id="GO:0009250">
    <property type="term" value="P:glucan biosynthetic process"/>
    <property type="evidence" value="ECO:0007669"/>
    <property type="project" value="InterPro"/>
</dbReference>
<dbReference type="PANTHER" id="PTHR12526">
    <property type="entry name" value="GLYCOSYLTRANSFERASE"/>
    <property type="match status" value="1"/>
</dbReference>
<evidence type="ECO:0000259" key="3">
    <source>
        <dbReference type="Pfam" id="PF13439"/>
    </source>
</evidence>
<keyword evidence="1 4" id="KW-0328">Glycosyltransferase</keyword>
<name>A0AA41QE34_9MICO</name>
<dbReference type="Pfam" id="PF13439">
    <property type="entry name" value="Glyco_transf_4"/>
    <property type="match status" value="1"/>
</dbReference>
<dbReference type="EMBL" id="JAKGSG010000030">
    <property type="protein sequence ID" value="MCF4121463.1"/>
    <property type="molecule type" value="Genomic_DNA"/>
</dbReference>
<dbReference type="Proteomes" id="UP001165405">
    <property type="component" value="Unassembled WGS sequence"/>
</dbReference>
<gene>
    <name evidence="4" type="primary">glgA</name>
    <name evidence="4" type="ORF">L1785_10765</name>
</gene>
<dbReference type="AlphaFoldDB" id="A0AA41QE34"/>
<sequence>MNRDVNRLRVDLLTREFPPHVYGGAGVHVAELSAVLSPHADVRVHAFDGPREPGTPGLPDGVEVTGYAALAELSGANAALGTFGVDLAMADGVAGADLVHSHTWYANLAGHLGGLLHGVPHVVTAHSLEPLRPWKAEQLGGGYALSSWAERTAYLGAAGVIAVSAGMRADILRVYPELDPERVHVVHNGIDLSGWQRPADGDPAAEAAVRRLGIDPARPSVVFVGRITRQKGLPYLLRAAAALPPEVQLVLCAGAPDTPEILAEVKALVDELREARRGPSGSGDAGVVWIEEMLPRPDLVAVLAAGTVFVCPSVYEPLGIVNLEAMAVGLPVVGTATGGIPEVVADGETGLLVPIEQATDGTGTPLDPDRFVADLGDALLRAVGDPEAAARMGAAGRRRAEEHFAWTAIAERTMAVYETVLATSRV</sequence>
<dbReference type="NCBIfam" id="TIGR02149">
    <property type="entry name" value="glgA_Coryne"/>
    <property type="match status" value="1"/>
</dbReference>
<protein>
    <submittedName>
        <fullName evidence="4">Glycogen synthase</fullName>
        <ecNumber evidence="4">2.4.1.21</ecNumber>
    </submittedName>
</protein>
<comment type="caution">
    <text evidence="4">The sequence shown here is derived from an EMBL/GenBank/DDBJ whole genome shotgun (WGS) entry which is preliminary data.</text>
</comment>
<accession>A0AA41QE34</accession>
<keyword evidence="2 4" id="KW-0808">Transferase</keyword>
<proteinExistence type="predicted"/>
<reference evidence="4" key="1">
    <citation type="submission" date="2022-01" db="EMBL/GenBank/DDBJ databases">
        <title>Antribacter sp. nov., isolated from Guizhou of China.</title>
        <authorList>
            <person name="Chengliang C."/>
            <person name="Ya Z."/>
        </authorList>
    </citation>
    <scope>NUCLEOTIDE SEQUENCE</scope>
    <source>
        <strain evidence="4">KLBMP 9083</strain>
    </source>
</reference>
<dbReference type="GO" id="GO:0009011">
    <property type="term" value="F:alpha-1,4-glucan glucosyltransferase (ADP-glucose donor) activity"/>
    <property type="evidence" value="ECO:0007669"/>
    <property type="project" value="UniProtKB-EC"/>
</dbReference>
<evidence type="ECO:0000256" key="2">
    <source>
        <dbReference type="ARBA" id="ARBA00022679"/>
    </source>
</evidence>
<evidence type="ECO:0000313" key="4">
    <source>
        <dbReference type="EMBL" id="MCF4121463.1"/>
    </source>
</evidence>
<dbReference type="RefSeq" id="WP_236089264.1">
    <property type="nucleotide sequence ID" value="NZ_JAKGSG010000030.1"/>
</dbReference>
<organism evidence="4 5">
    <name type="scientific">Antribacter soli</name>
    <dbReference type="NCBI Taxonomy" id="2910976"/>
    <lineage>
        <taxon>Bacteria</taxon>
        <taxon>Bacillati</taxon>
        <taxon>Actinomycetota</taxon>
        <taxon>Actinomycetes</taxon>
        <taxon>Micrococcales</taxon>
        <taxon>Promicromonosporaceae</taxon>
        <taxon>Antribacter</taxon>
    </lineage>
</organism>
<dbReference type="PANTHER" id="PTHR12526:SF590">
    <property type="entry name" value="ALPHA-MALTOSE-1-PHOSPHATE SYNTHASE"/>
    <property type="match status" value="1"/>
</dbReference>
<dbReference type="Pfam" id="PF13692">
    <property type="entry name" value="Glyco_trans_1_4"/>
    <property type="match status" value="1"/>
</dbReference>
<feature type="domain" description="Glycosyltransferase subfamily 4-like N-terminal" evidence="3">
    <location>
        <begin position="22"/>
        <end position="193"/>
    </location>
</feature>
<evidence type="ECO:0000256" key="1">
    <source>
        <dbReference type="ARBA" id="ARBA00022676"/>
    </source>
</evidence>
<keyword evidence="5" id="KW-1185">Reference proteome</keyword>
<dbReference type="SUPFAM" id="SSF53756">
    <property type="entry name" value="UDP-Glycosyltransferase/glycogen phosphorylase"/>
    <property type="match status" value="1"/>
</dbReference>
<dbReference type="Gene3D" id="3.40.50.2000">
    <property type="entry name" value="Glycogen Phosphorylase B"/>
    <property type="match status" value="2"/>
</dbReference>
<dbReference type="CDD" id="cd03801">
    <property type="entry name" value="GT4_PimA-like"/>
    <property type="match status" value="1"/>
</dbReference>
<dbReference type="InterPro" id="IPR028098">
    <property type="entry name" value="Glyco_trans_4-like_N"/>
</dbReference>
<evidence type="ECO:0000313" key="5">
    <source>
        <dbReference type="Proteomes" id="UP001165405"/>
    </source>
</evidence>